<feature type="domain" description="YCII-related" evidence="3">
    <location>
        <begin position="1"/>
        <end position="111"/>
    </location>
</feature>
<dbReference type="Gene3D" id="3.30.70.1060">
    <property type="entry name" value="Dimeric alpha+beta barrel"/>
    <property type="match status" value="1"/>
</dbReference>
<organism evidence="4 5">
    <name type="scientific">Devosia insulae DS-56</name>
    <dbReference type="NCBI Taxonomy" id="1116389"/>
    <lineage>
        <taxon>Bacteria</taxon>
        <taxon>Pseudomonadati</taxon>
        <taxon>Pseudomonadota</taxon>
        <taxon>Alphaproteobacteria</taxon>
        <taxon>Hyphomicrobiales</taxon>
        <taxon>Devosiaceae</taxon>
        <taxon>Devosia</taxon>
    </lineage>
</organism>
<evidence type="ECO:0000313" key="5">
    <source>
        <dbReference type="Proteomes" id="UP000095463"/>
    </source>
</evidence>
<dbReference type="PANTHER" id="PTHR35174">
    <property type="entry name" value="BLL7171 PROTEIN-RELATED"/>
    <property type="match status" value="1"/>
</dbReference>
<dbReference type="SUPFAM" id="SSF54909">
    <property type="entry name" value="Dimeric alpha+beta barrel"/>
    <property type="match status" value="1"/>
</dbReference>
<dbReference type="RefSeq" id="WP_069908821.1">
    <property type="nucleotide sequence ID" value="NZ_LAJE02000101.1"/>
</dbReference>
<dbReference type="OrthoDB" id="9807535at2"/>
<accession>A0A1E5XTX5</accession>
<keyword evidence="5" id="KW-1185">Reference proteome</keyword>
<evidence type="ECO:0000256" key="2">
    <source>
        <dbReference type="SAM" id="MobiDB-lite"/>
    </source>
</evidence>
<reference evidence="4 5" key="1">
    <citation type="journal article" date="2015" name="Genome Announc.">
        <title>Genome Assemblies of Three Soil-Associated Devosia species: D. insulae, D. limi, and D. soli.</title>
        <authorList>
            <person name="Hassan Y.I."/>
            <person name="Lepp D."/>
            <person name="Zhou T."/>
        </authorList>
    </citation>
    <scope>NUCLEOTIDE SEQUENCE [LARGE SCALE GENOMIC DNA]</scope>
    <source>
        <strain evidence="4 5">DS-56</strain>
    </source>
</reference>
<dbReference type="AlphaFoldDB" id="A0A1E5XTX5"/>
<gene>
    <name evidence="4" type="ORF">VW23_000990</name>
</gene>
<protein>
    <recommendedName>
        <fullName evidence="3">YCII-related domain-containing protein</fullName>
    </recommendedName>
</protein>
<dbReference type="Pfam" id="PF03795">
    <property type="entry name" value="YCII"/>
    <property type="match status" value="1"/>
</dbReference>
<evidence type="ECO:0000313" key="4">
    <source>
        <dbReference type="EMBL" id="OEO32016.1"/>
    </source>
</evidence>
<dbReference type="PANTHER" id="PTHR35174:SF3">
    <property type="entry name" value="BLL7171 PROTEIN"/>
    <property type="match status" value="1"/>
</dbReference>
<sequence>MQYLLMIYGDEAAMGAATAEQGKAMGEAYARFTQDIVKSGHLKGGDKLKQSSTATTIRRGDGKSLVTDGPFAETREQLSGYYIVEAHDLDEALAIAQNIPFSSGAVEVRPIDSLSRMY</sequence>
<dbReference type="InterPro" id="IPR011008">
    <property type="entry name" value="Dimeric_a/b-barrel"/>
</dbReference>
<comment type="similarity">
    <text evidence="1">Belongs to the YciI family.</text>
</comment>
<proteinExistence type="inferred from homology"/>
<evidence type="ECO:0000259" key="3">
    <source>
        <dbReference type="Pfam" id="PF03795"/>
    </source>
</evidence>
<name>A0A1E5XTX5_9HYPH</name>
<feature type="region of interest" description="Disordered" evidence="2">
    <location>
        <begin position="43"/>
        <end position="65"/>
    </location>
</feature>
<evidence type="ECO:0000256" key="1">
    <source>
        <dbReference type="ARBA" id="ARBA00007689"/>
    </source>
</evidence>
<comment type="caution">
    <text evidence="4">The sequence shown here is derived from an EMBL/GenBank/DDBJ whole genome shotgun (WGS) entry which is preliminary data.</text>
</comment>
<dbReference type="InterPro" id="IPR005545">
    <property type="entry name" value="YCII"/>
</dbReference>
<dbReference type="Proteomes" id="UP000095463">
    <property type="component" value="Unassembled WGS sequence"/>
</dbReference>
<dbReference type="EMBL" id="LAJE02000101">
    <property type="protein sequence ID" value="OEO32016.1"/>
    <property type="molecule type" value="Genomic_DNA"/>
</dbReference>